<dbReference type="PROSITE" id="PS50928">
    <property type="entry name" value="ABC_TM1"/>
    <property type="match status" value="1"/>
</dbReference>
<evidence type="ECO:0000256" key="6">
    <source>
        <dbReference type="ARBA" id="ARBA00023136"/>
    </source>
</evidence>
<feature type="transmembrane region" description="Helical" evidence="7">
    <location>
        <begin position="239"/>
        <end position="259"/>
    </location>
</feature>
<feature type="transmembrane region" description="Helical" evidence="7">
    <location>
        <begin position="215"/>
        <end position="233"/>
    </location>
</feature>
<evidence type="ECO:0000259" key="8">
    <source>
        <dbReference type="PROSITE" id="PS50928"/>
    </source>
</evidence>
<dbReference type="Pfam" id="PF00528">
    <property type="entry name" value="BPD_transp_1"/>
    <property type="match status" value="1"/>
</dbReference>
<gene>
    <name evidence="9" type="ORF">SAMN04488134_103243</name>
</gene>
<feature type="domain" description="ABC transmembrane type-1" evidence="8">
    <location>
        <begin position="80"/>
        <end position="260"/>
    </location>
</feature>
<dbReference type="OrthoDB" id="9808005at2"/>
<evidence type="ECO:0000256" key="1">
    <source>
        <dbReference type="ARBA" id="ARBA00004651"/>
    </source>
</evidence>
<accession>A0A1H8LKX0</accession>
<evidence type="ECO:0000256" key="4">
    <source>
        <dbReference type="ARBA" id="ARBA00022692"/>
    </source>
</evidence>
<keyword evidence="3" id="KW-1003">Cell membrane</keyword>
<evidence type="ECO:0000313" key="9">
    <source>
        <dbReference type="EMBL" id="SEO05719.1"/>
    </source>
</evidence>
<dbReference type="InterPro" id="IPR000515">
    <property type="entry name" value="MetI-like"/>
</dbReference>
<proteinExistence type="inferred from homology"/>
<organism evidence="9 10">
    <name type="scientific">Amphibacillus marinus</name>
    <dbReference type="NCBI Taxonomy" id="872970"/>
    <lineage>
        <taxon>Bacteria</taxon>
        <taxon>Bacillati</taxon>
        <taxon>Bacillota</taxon>
        <taxon>Bacilli</taxon>
        <taxon>Bacillales</taxon>
        <taxon>Bacillaceae</taxon>
        <taxon>Amphibacillus</taxon>
    </lineage>
</organism>
<dbReference type="CDD" id="cd06261">
    <property type="entry name" value="TM_PBP2"/>
    <property type="match status" value="1"/>
</dbReference>
<dbReference type="RefSeq" id="WP_091496140.1">
    <property type="nucleotide sequence ID" value="NZ_FODJ01000003.1"/>
</dbReference>
<evidence type="ECO:0000256" key="2">
    <source>
        <dbReference type="ARBA" id="ARBA00022448"/>
    </source>
</evidence>
<dbReference type="SUPFAM" id="SSF161098">
    <property type="entry name" value="MetI-like"/>
    <property type="match status" value="1"/>
</dbReference>
<protein>
    <submittedName>
        <fullName evidence="9">Phosphonate transport system permease protein</fullName>
    </submittedName>
</protein>
<dbReference type="Gene3D" id="1.10.3720.10">
    <property type="entry name" value="MetI-like"/>
    <property type="match status" value="1"/>
</dbReference>
<keyword evidence="6 7" id="KW-0472">Membrane</keyword>
<dbReference type="InterPro" id="IPR035906">
    <property type="entry name" value="MetI-like_sf"/>
</dbReference>
<dbReference type="AlphaFoldDB" id="A0A1H8LKX0"/>
<keyword evidence="2 7" id="KW-0813">Transport</keyword>
<dbReference type="GO" id="GO:0015416">
    <property type="term" value="F:ABC-type phosphonate transporter activity"/>
    <property type="evidence" value="ECO:0007669"/>
    <property type="project" value="InterPro"/>
</dbReference>
<keyword evidence="10" id="KW-1185">Reference proteome</keyword>
<feature type="transmembrane region" description="Helical" evidence="7">
    <location>
        <begin position="86"/>
        <end position="105"/>
    </location>
</feature>
<sequence>MFDRIFPPKQIPLPSGKIVLEKHSRTPIILLLVCLGIYFALQLTQFNLSQLLERWDQFFVIVADMLPPRWSHISTIWQPLLDTIKMSLLGSFIGALVALPIAYAASTNIVKQPVITGLARVFLSLLRTLPSLVTALIATFIFGLGTFAGTIAICLFTLSYVGKLLYEQIENADMGAYEAMESLGMTKGQAFRQAIFPQILPNYLSTSLFCFEGNVRYAAILGYVGAGGIGLLLNEGLGWRDYAGVGMILLVLAITVLLIESVSEHFRKKLL</sequence>
<keyword evidence="5 7" id="KW-1133">Transmembrane helix</keyword>
<dbReference type="InterPro" id="IPR005769">
    <property type="entry name" value="PhnE/PtxC"/>
</dbReference>
<comment type="subcellular location">
    <subcellularLocation>
        <location evidence="1 7">Cell membrane</location>
        <topology evidence="1 7">Multi-pass membrane protein</topology>
    </subcellularLocation>
</comment>
<feature type="transmembrane region" description="Helical" evidence="7">
    <location>
        <begin position="28"/>
        <end position="48"/>
    </location>
</feature>
<comment type="similarity">
    <text evidence="7">Belongs to the binding-protein-dependent transport system permease family.</text>
</comment>
<evidence type="ECO:0000256" key="7">
    <source>
        <dbReference type="RuleBase" id="RU363032"/>
    </source>
</evidence>
<evidence type="ECO:0000256" key="3">
    <source>
        <dbReference type="ARBA" id="ARBA00022475"/>
    </source>
</evidence>
<dbReference type="STRING" id="872970.SAMN04488134_103243"/>
<name>A0A1H8LKX0_9BACI</name>
<evidence type="ECO:0000313" key="10">
    <source>
        <dbReference type="Proteomes" id="UP000199300"/>
    </source>
</evidence>
<dbReference type="PANTHER" id="PTHR30043">
    <property type="entry name" value="PHOSPHONATES TRANSPORT SYSTEM PERMEASE PROTEIN"/>
    <property type="match status" value="1"/>
</dbReference>
<dbReference type="NCBIfam" id="TIGR01097">
    <property type="entry name" value="PhnE"/>
    <property type="match status" value="1"/>
</dbReference>
<reference evidence="9 10" key="1">
    <citation type="submission" date="2016-10" db="EMBL/GenBank/DDBJ databases">
        <authorList>
            <person name="de Groot N.N."/>
        </authorList>
    </citation>
    <scope>NUCLEOTIDE SEQUENCE [LARGE SCALE GENOMIC DNA]</scope>
    <source>
        <strain evidence="9 10">CGMCC 1.10434</strain>
    </source>
</reference>
<dbReference type="PANTHER" id="PTHR30043:SF1">
    <property type="entry name" value="ABC TRANSPORT SYSTEM PERMEASE PROTEIN P69"/>
    <property type="match status" value="1"/>
</dbReference>
<keyword evidence="4 7" id="KW-0812">Transmembrane</keyword>
<evidence type="ECO:0000256" key="5">
    <source>
        <dbReference type="ARBA" id="ARBA00022989"/>
    </source>
</evidence>
<dbReference type="GO" id="GO:0005886">
    <property type="term" value="C:plasma membrane"/>
    <property type="evidence" value="ECO:0007669"/>
    <property type="project" value="UniProtKB-SubCell"/>
</dbReference>
<dbReference type="Proteomes" id="UP000199300">
    <property type="component" value="Unassembled WGS sequence"/>
</dbReference>
<dbReference type="EMBL" id="FODJ01000003">
    <property type="protein sequence ID" value="SEO05719.1"/>
    <property type="molecule type" value="Genomic_DNA"/>
</dbReference>